<reference evidence="2" key="2">
    <citation type="submission" date="2020-11" db="EMBL/GenBank/DDBJ databases">
        <authorList>
            <person name="McCartney M.A."/>
            <person name="Auch B."/>
            <person name="Kono T."/>
            <person name="Mallez S."/>
            <person name="Becker A."/>
            <person name="Gohl D.M."/>
            <person name="Silverstein K.A.T."/>
            <person name="Koren S."/>
            <person name="Bechman K.B."/>
            <person name="Herman A."/>
            <person name="Abrahante J.E."/>
            <person name="Garbe J."/>
        </authorList>
    </citation>
    <scope>NUCLEOTIDE SEQUENCE</scope>
    <source>
        <strain evidence="2">Duluth1</strain>
        <tissue evidence="2">Whole animal</tissue>
    </source>
</reference>
<proteinExistence type="predicted"/>
<dbReference type="GO" id="GO:0015074">
    <property type="term" value="P:DNA integration"/>
    <property type="evidence" value="ECO:0007669"/>
    <property type="project" value="InterPro"/>
</dbReference>
<dbReference type="GO" id="GO:0003677">
    <property type="term" value="F:DNA binding"/>
    <property type="evidence" value="ECO:0007669"/>
    <property type="project" value="InterPro"/>
</dbReference>
<organism evidence="2 3">
    <name type="scientific">Dreissena polymorpha</name>
    <name type="common">Zebra mussel</name>
    <name type="synonym">Mytilus polymorpha</name>
    <dbReference type="NCBI Taxonomy" id="45954"/>
    <lineage>
        <taxon>Eukaryota</taxon>
        <taxon>Metazoa</taxon>
        <taxon>Spiralia</taxon>
        <taxon>Lophotrochozoa</taxon>
        <taxon>Mollusca</taxon>
        <taxon>Bivalvia</taxon>
        <taxon>Autobranchia</taxon>
        <taxon>Heteroconchia</taxon>
        <taxon>Euheterodonta</taxon>
        <taxon>Imparidentia</taxon>
        <taxon>Neoheterodontei</taxon>
        <taxon>Myida</taxon>
        <taxon>Dreissenoidea</taxon>
        <taxon>Dreissenidae</taxon>
        <taxon>Dreissena</taxon>
    </lineage>
</organism>
<evidence type="ECO:0000256" key="1">
    <source>
        <dbReference type="ARBA" id="ARBA00023172"/>
    </source>
</evidence>
<dbReference type="InterPro" id="IPR052925">
    <property type="entry name" value="Phage_Integrase-like_Recomb"/>
</dbReference>
<comment type="caution">
    <text evidence="2">The sequence shown here is derived from an EMBL/GenBank/DDBJ whole genome shotgun (WGS) entry which is preliminary data.</text>
</comment>
<evidence type="ECO:0008006" key="4">
    <source>
        <dbReference type="Google" id="ProtNLM"/>
    </source>
</evidence>
<dbReference type="InterPro" id="IPR013762">
    <property type="entry name" value="Integrase-like_cat_sf"/>
</dbReference>
<keyword evidence="1" id="KW-0233">DNA recombination</keyword>
<protein>
    <recommendedName>
        <fullName evidence="4">Tyr recombinase domain-containing protein</fullName>
    </recommendedName>
</protein>
<evidence type="ECO:0000313" key="3">
    <source>
        <dbReference type="Proteomes" id="UP000828390"/>
    </source>
</evidence>
<keyword evidence="3" id="KW-1185">Reference proteome</keyword>
<dbReference type="PANTHER" id="PTHR34605">
    <property type="entry name" value="PHAGE_INTEGRASE DOMAIN-CONTAINING PROTEIN"/>
    <property type="match status" value="1"/>
</dbReference>
<dbReference type="GO" id="GO:0006310">
    <property type="term" value="P:DNA recombination"/>
    <property type="evidence" value="ECO:0007669"/>
    <property type="project" value="UniProtKB-KW"/>
</dbReference>
<dbReference type="PANTHER" id="PTHR34605:SF3">
    <property type="entry name" value="P CELL-TYPE AGGLUTINATION PROTEIN MAP4-LIKE-RELATED"/>
    <property type="match status" value="1"/>
</dbReference>
<dbReference type="Gene3D" id="1.10.443.10">
    <property type="entry name" value="Intergrase catalytic core"/>
    <property type="match status" value="1"/>
</dbReference>
<gene>
    <name evidence="2" type="ORF">DPMN_121317</name>
</gene>
<accession>A0A9D4GMI0</accession>
<reference evidence="2" key="1">
    <citation type="journal article" date="2019" name="bioRxiv">
        <title>The Genome of the Zebra Mussel, Dreissena polymorpha: A Resource for Invasive Species Research.</title>
        <authorList>
            <person name="McCartney M.A."/>
            <person name="Auch B."/>
            <person name="Kono T."/>
            <person name="Mallez S."/>
            <person name="Zhang Y."/>
            <person name="Obille A."/>
            <person name="Becker A."/>
            <person name="Abrahante J.E."/>
            <person name="Garbe J."/>
            <person name="Badalamenti J.P."/>
            <person name="Herman A."/>
            <person name="Mangelson H."/>
            <person name="Liachko I."/>
            <person name="Sullivan S."/>
            <person name="Sone E.D."/>
            <person name="Koren S."/>
            <person name="Silverstein K.A.T."/>
            <person name="Beckman K.B."/>
            <person name="Gohl D.M."/>
        </authorList>
    </citation>
    <scope>NUCLEOTIDE SEQUENCE</scope>
    <source>
        <strain evidence="2">Duluth1</strain>
        <tissue evidence="2">Whole animal</tissue>
    </source>
</reference>
<dbReference type="SUPFAM" id="SSF56349">
    <property type="entry name" value="DNA breaking-rejoining enzymes"/>
    <property type="match status" value="1"/>
</dbReference>
<evidence type="ECO:0000313" key="2">
    <source>
        <dbReference type="EMBL" id="KAH3819578.1"/>
    </source>
</evidence>
<dbReference type="Proteomes" id="UP000828390">
    <property type="component" value="Unassembled WGS sequence"/>
</dbReference>
<dbReference type="InterPro" id="IPR011010">
    <property type="entry name" value="DNA_brk_join_enz"/>
</dbReference>
<name>A0A9D4GMI0_DREPO</name>
<dbReference type="AlphaFoldDB" id="A0A9D4GMI0"/>
<sequence length="68" mass="7846">MTVEFRSILRKSVKAAHLDCNKYTCHSLRIGGATHAHLSNMPHSQIRQLGRWRSNAYKKYIRVKPLAV</sequence>
<dbReference type="EMBL" id="JAIWYP010000005">
    <property type="protein sequence ID" value="KAH3819578.1"/>
    <property type="molecule type" value="Genomic_DNA"/>
</dbReference>